<dbReference type="EMBL" id="ML213523">
    <property type="protein sequence ID" value="TFK47500.1"/>
    <property type="molecule type" value="Genomic_DNA"/>
</dbReference>
<reference evidence="1 2" key="1">
    <citation type="journal article" date="2019" name="Nat. Ecol. Evol.">
        <title>Megaphylogeny resolves global patterns of mushroom evolution.</title>
        <authorList>
            <person name="Varga T."/>
            <person name="Krizsan K."/>
            <person name="Foldi C."/>
            <person name="Dima B."/>
            <person name="Sanchez-Garcia M."/>
            <person name="Sanchez-Ramirez S."/>
            <person name="Szollosi G.J."/>
            <person name="Szarkandi J.G."/>
            <person name="Papp V."/>
            <person name="Albert L."/>
            <person name="Andreopoulos W."/>
            <person name="Angelini C."/>
            <person name="Antonin V."/>
            <person name="Barry K.W."/>
            <person name="Bougher N.L."/>
            <person name="Buchanan P."/>
            <person name="Buyck B."/>
            <person name="Bense V."/>
            <person name="Catcheside P."/>
            <person name="Chovatia M."/>
            <person name="Cooper J."/>
            <person name="Damon W."/>
            <person name="Desjardin D."/>
            <person name="Finy P."/>
            <person name="Geml J."/>
            <person name="Haridas S."/>
            <person name="Hughes K."/>
            <person name="Justo A."/>
            <person name="Karasinski D."/>
            <person name="Kautmanova I."/>
            <person name="Kiss B."/>
            <person name="Kocsube S."/>
            <person name="Kotiranta H."/>
            <person name="LaButti K.M."/>
            <person name="Lechner B.E."/>
            <person name="Liimatainen K."/>
            <person name="Lipzen A."/>
            <person name="Lukacs Z."/>
            <person name="Mihaltcheva S."/>
            <person name="Morgado L.N."/>
            <person name="Niskanen T."/>
            <person name="Noordeloos M.E."/>
            <person name="Ohm R.A."/>
            <person name="Ortiz-Santana B."/>
            <person name="Ovrebo C."/>
            <person name="Racz N."/>
            <person name="Riley R."/>
            <person name="Savchenko A."/>
            <person name="Shiryaev A."/>
            <person name="Soop K."/>
            <person name="Spirin V."/>
            <person name="Szebenyi C."/>
            <person name="Tomsovsky M."/>
            <person name="Tulloss R.E."/>
            <person name="Uehling J."/>
            <person name="Grigoriev I.V."/>
            <person name="Vagvolgyi C."/>
            <person name="Papp T."/>
            <person name="Martin F.M."/>
            <person name="Miettinen O."/>
            <person name="Hibbett D.S."/>
            <person name="Nagy L.G."/>
        </authorList>
    </citation>
    <scope>NUCLEOTIDE SEQUENCE [LARGE SCALE GENOMIC DNA]</scope>
    <source>
        <strain evidence="1 2">OMC1185</strain>
    </source>
</reference>
<sequence>MSAAFTEVLRRQILSDHRGAGTFKYYVRVVKASVFGITRQPVAEHFASESSRPRPAVKKREERRLTFLCRPRARSPYVHKIRCTSGKAVAQKGLIGLSSCRAICLYLHSWTPIFSSLLSCTLTEHSSTDSLTLCITRARVWWLLLSSVFMARSLSRLRNFFKRSGGFPYGPCIARPLYPQNLYNRGLCIAAYQTS</sequence>
<dbReference type="Proteomes" id="UP000305948">
    <property type="component" value="Unassembled WGS sequence"/>
</dbReference>
<protein>
    <submittedName>
        <fullName evidence="1">Uncharacterized protein</fullName>
    </submittedName>
</protein>
<gene>
    <name evidence="1" type="ORF">OE88DRAFT_763363</name>
</gene>
<evidence type="ECO:0000313" key="1">
    <source>
        <dbReference type="EMBL" id="TFK47500.1"/>
    </source>
</evidence>
<accession>A0A5C3MR58</accession>
<evidence type="ECO:0000313" key="2">
    <source>
        <dbReference type="Proteomes" id="UP000305948"/>
    </source>
</evidence>
<keyword evidence="2" id="KW-1185">Reference proteome</keyword>
<dbReference type="AlphaFoldDB" id="A0A5C3MR58"/>
<organism evidence="1 2">
    <name type="scientific">Heliocybe sulcata</name>
    <dbReference type="NCBI Taxonomy" id="5364"/>
    <lineage>
        <taxon>Eukaryota</taxon>
        <taxon>Fungi</taxon>
        <taxon>Dikarya</taxon>
        <taxon>Basidiomycota</taxon>
        <taxon>Agaricomycotina</taxon>
        <taxon>Agaricomycetes</taxon>
        <taxon>Gloeophyllales</taxon>
        <taxon>Gloeophyllaceae</taxon>
        <taxon>Heliocybe</taxon>
    </lineage>
</organism>
<proteinExistence type="predicted"/>
<name>A0A5C3MR58_9AGAM</name>